<protein>
    <submittedName>
        <fullName evidence="1">Uncharacterized protein</fullName>
    </submittedName>
</protein>
<organism evidence="1">
    <name type="scientific">Anguilla anguilla</name>
    <name type="common">European freshwater eel</name>
    <name type="synonym">Muraena anguilla</name>
    <dbReference type="NCBI Taxonomy" id="7936"/>
    <lineage>
        <taxon>Eukaryota</taxon>
        <taxon>Metazoa</taxon>
        <taxon>Chordata</taxon>
        <taxon>Craniata</taxon>
        <taxon>Vertebrata</taxon>
        <taxon>Euteleostomi</taxon>
        <taxon>Actinopterygii</taxon>
        <taxon>Neopterygii</taxon>
        <taxon>Teleostei</taxon>
        <taxon>Anguilliformes</taxon>
        <taxon>Anguillidae</taxon>
        <taxon>Anguilla</taxon>
    </lineage>
</organism>
<name>A0A0E9S054_ANGAN</name>
<accession>A0A0E9S054</accession>
<reference evidence="1" key="1">
    <citation type="submission" date="2014-11" db="EMBL/GenBank/DDBJ databases">
        <authorList>
            <person name="Amaro Gonzalez C."/>
        </authorList>
    </citation>
    <scope>NUCLEOTIDE SEQUENCE</scope>
</reference>
<evidence type="ECO:0000313" key="1">
    <source>
        <dbReference type="EMBL" id="JAH34015.1"/>
    </source>
</evidence>
<proteinExistence type="predicted"/>
<dbReference type="AlphaFoldDB" id="A0A0E9S054"/>
<reference evidence="1" key="2">
    <citation type="journal article" date="2015" name="Fish Shellfish Immunol.">
        <title>Early steps in the European eel (Anguilla anguilla)-Vibrio vulnificus interaction in the gills: Role of the RtxA13 toxin.</title>
        <authorList>
            <person name="Callol A."/>
            <person name="Pajuelo D."/>
            <person name="Ebbesson L."/>
            <person name="Teles M."/>
            <person name="MacKenzie S."/>
            <person name="Amaro C."/>
        </authorList>
    </citation>
    <scope>NUCLEOTIDE SEQUENCE</scope>
</reference>
<dbReference type="EMBL" id="GBXM01074562">
    <property type="protein sequence ID" value="JAH34015.1"/>
    <property type="molecule type" value="Transcribed_RNA"/>
</dbReference>
<sequence>MPTVSTQQALPVPSTNTPISKWVFFHGTTTHQKLALILELK</sequence>